<evidence type="ECO:0000256" key="12">
    <source>
        <dbReference type="SAM" id="Phobius"/>
    </source>
</evidence>
<evidence type="ECO:0000256" key="2">
    <source>
        <dbReference type="ARBA" id="ARBA00006513"/>
    </source>
</evidence>
<accession>A0ABD2KTF2</accession>
<dbReference type="EMBL" id="JBICBT010000659">
    <property type="protein sequence ID" value="KAL3106217.1"/>
    <property type="molecule type" value="Genomic_DNA"/>
</dbReference>
<feature type="transmembrane region" description="Helical" evidence="12">
    <location>
        <begin position="856"/>
        <end position="873"/>
    </location>
</feature>
<proteinExistence type="inferred from homology"/>
<keyword evidence="9 12" id="KW-0472">Membrane</keyword>
<evidence type="ECO:0000256" key="3">
    <source>
        <dbReference type="ARBA" id="ARBA00022448"/>
    </source>
</evidence>
<evidence type="ECO:0000256" key="7">
    <source>
        <dbReference type="ARBA" id="ARBA00022989"/>
    </source>
</evidence>
<evidence type="ECO:0000256" key="4">
    <source>
        <dbReference type="ARBA" id="ARBA00022475"/>
    </source>
</evidence>
<evidence type="ECO:0000256" key="11">
    <source>
        <dbReference type="SAM" id="MobiDB-lite"/>
    </source>
</evidence>
<feature type="transmembrane region" description="Helical" evidence="12">
    <location>
        <begin position="248"/>
        <end position="268"/>
    </location>
</feature>
<evidence type="ECO:0008006" key="15">
    <source>
        <dbReference type="Google" id="ProtNLM"/>
    </source>
</evidence>
<feature type="transmembrane region" description="Helical" evidence="12">
    <location>
        <begin position="776"/>
        <end position="799"/>
    </location>
</feature>
<dbReference type="GO" id="GO:0015252">
    <property type="term" value="F:proton channel activity"/>
    <property type="evidence" value="ECO:0007669"/>
    <property type="project" value="UniProtKB-ARBA"/>
</dbReference>
<evidence type="ECO:0000256" key="6">
    <source>
        <dbReference type="ARBA" id="ARBA00022781"/>
    </source>
</evidence>
<keyword evidence="7 12" id="KW-1133">Transmembrane helix</keyword>
<dbReference type="GO" id="GO:0005886">
    <property type="term" value="C:plasma membrane"/>
    <property type="evidence" value="ECO:0007669"/>
    <property type="project" value="UniProtKB-SubCell"/>
</dbReference>
<feature type="region of interest" description="Disordered" evidence="11">
    <location>
        <begin position="694"/>
        <end position="723"/>
    </location>
</feature>
<feature type="compositionally biased region" description="Basic and acidic residues" evidence="11">
    <location>
        <begin position="696"/>
        <end position="706"/>
    </location>
</feature>
<evidence type="ECO:0000313" key="13">
    <source>
        <dbReference type="EMBL" id="KAL3106217.1"/>
    </source>
</evidence>
<organism evidence="13 14">
    <name type="scientific">Heterodera trifolii</name>
    <dbReference type="NCBI Taxonomy" id="157864"/>
    <lineage>
        <taxon>Eukaryota</taxon>
        <taxon>Metazoa</taxon>
        <taxon>Ecdysozoa</taxon>
        <taxon>Nematoda</taxon>
        <taxon>Chromadorea</taxon>
        <taxon>Rhabditida</taxon>
        <taxon>Tylenchina</taxon>
        <taxon>Tylenchomorpha</taxon>
        <taxon>Tylenchoidea</taxon>
        <taxon>Heteroderidae</taxon>
        <taxon>Heteroderinae</taxon>
        <taxon>Heterodera</taxon>
    </lineage>
</organism>
<name>A0ABD2KTF2_9BILA</name>
<comment type="subcellular location">
    <subcellularLocation>
        <location evidence="1">Cell membrane</location>
        <topology evidence="1">Multi-pass membrane protein</topology>
    </subcellularLocation>
</comment>
<dbReference type="AlphaFoldDB" id="A0ABD2KTF2"/>
<keyword evidence="6" id="KW-0375">Hydrogen ion transport</keyword>
<dbReference type="InterPro" id="IPR004878">
    <property type="entry name" value="Otopetrin"/>
</dbReference>
<protein>
    <recommendedName>
        <fullName evidence="15">Otopetrin</fullName>
    </recommendedName>
</protein>
<feature type="transmembrane region" description="Helical" evidence="12">
    <location>
        <begin position="811"/>
        <end position="835"/>
    </location>
</feature>
<keyword evidence="5 12" id="KW-0812">Transmembrane</keyword>
<keyword evidence="14" id="KW-1185">Reference proteome</keyword>
<feature type="transmembrane region" description="Helical" evidence="12">
    <location>
        <begin position="547"/>
        <end position="567"/>
    </location>
</feature>
<feature type="transmembrane region" description="Helical" evidence="12">
    <location>
        <begin position="389"/>
        <end position="411"/>
    </location>
</feature>
<keyword evidence="10" id="KW-0407">Ion channel</keyword>
<comment type="caution">
    <text evidence="13">The sequence shown here is derived from an EMBL/GenBank/DDBJ whole genome shotgun (WGS) entry which is preliminary data.</text>
</comment>
<keyword evidence="3" id="KW-0813">Transport</keyword>
<dbReference type="Proteomes" id="UP001620626">
    <property type="component" value="Unassembled WGS sequence"/>
</dbReference>
<keyword evidence="8" id="KW-0406">Ion transport</keyword>
<evidence type="ECO:0000256" key="9">
    <source>
        <dbReference type="ARBA" id="ARBA00023136"/>
    </source>
</evidence>
<feature type="transmembrane region" description="Helical" evidence="12">
    <location>
        <begin position="358"/>
        <end position="377"/>
    </location>
</feature>
<feature type="transmembrane region" description="Helical" evidence="12">
    <location>
        <begin position="606"/>
        <end position="626"/>
    </location>
</feature>
<reference evidence="13 14" key="1">
    <citation type="submission" date="2024-10" db="EMBL/GenBank/DDBJ databases">
        <authorList>
            <person name="Kim D."/>
        </authorList>
    </citation>
    <scope>NUCLEOTIDE SEQUENCE [LARGE SCALE GENOMIC DNA]</scope>
    <source>
        <strain evidence="13">BH-2024</strain>
    </source>
</reference>
<evidence type="ECO:0000256" key="5">
    <source>
        <dbReference type="ARBA" id="ARBA00022692"/>
    </source>
</evidence>
<evidence type="ECO:0000313" key="14">
    <source>
        <dbReference type="Proteomes" id="UP001620626"/>
    </source>
</evidence>
<gene>
    <name evidence="13" type="ORF">niasHT_016904</name>
</gene>
<dbReference type="Pfam" id="PF03189">
    <property type="entry name" value="Otopetrin"/>
    <property type="match status" value="2"/>
</dbReference>
<keyword evidence="4" id="KW-1003">Cell membrane</keyword>
<comment type="similarity">
    <text evidence="2">Belongs to the otopetrin family.</text>
</comment>
<feature type="transmembrane region" description="Helical" evidence="12">
    <location>
        <begin position="646"/>
        <end position="663"/>
    </location>
</feature>
<feature type="transmembrane region" description="Helical" evidence="12">
    <location>
        <begin position="288"/>
        <end position="311"/>
    </location>
</feature>
<feature type="transmembrane region" description="Helical" evidence="12">
    <location>
        <begin position="423"/>
        <end position="441"/>
    </location>
</feature>
<dbReference type="PANTHER" id="PTHR21522:SF33">
    <property type="entry name" value="OTOPETRIN-2"/>
    <property type="match status" value="1"/>
</dbReference>
<evidence type="ECO:0000256" key="10">
    <source>
        <dbReference type="ARBA" id="ARBA00023303"/>
    </source>
</evidence>
<evidence type="ECO:0000256" key="8">
    <source>
        <dbReference type="ARBA" id="ARBA00023065"/>
    </source>
</evidence>
<dbReference type="PANTHER" id="PTHR21522">
    <property type="entry name" value="PROTON CHANNEL OTOP"/>
    <property type="match status" value="1"/>
</dbReference>
<evidence type="ECO:0000256" key="1">
    <source>
        <dbReference type="ARBA" id="ARBA00004651"/>
    </source>
</evidence>
<feature type="region of interest" description="Disordered" evidence="11">
    <location>
        <begin position="176"/>
        <end position="206"/>
    </location>
</feature>
<sequence length="927" mass="103495">MMLNNLLQFVLPSPSDRDFSAPSVPLPPFPQNAVVPSVHHNVPTVPPSRLAIVAPTSAVFLPISSPNGFTCSPKSSSTSNSYDHSSFIRDNFLEEENNLRDGSAKSKLGEEKQRKIGTVVAPPEFVHRNFTSMVKNGKDFVAFGLPIQHNNNNNLEDIQNANDNYYDNYYDHDHLQHRQHQRSRPFQSSTTEEANWHIGGGEAEPKDDSLPPAFGPFASVAPQNAQISVITNKTKKHRWFDSGEAKNSVMCGLSLFYSMLVTIFALVLELSHLMVTNNSRRNLGFNDMLFGIYMYGCSIIFLLYCYCALLLNPRWKRKIGKLLRKNAESSANIVNQCNSEQFQELRKVSHDGPSAGSLFLRLGCVVFGVIGTVYYAFNVFLCASDGTCPHYVIVLDIMAIAFVFVQMHFVFCNWKLAISDYQVICRFGTAHLIATNLWTWIRYILIEESLMGDEIRQVFARHATFPQPITTAQSQLIELSQPADGEGGGEFVNWDAPSVENAEHLNGANLDISIGGTGLLLGAGLTVKRSVRKCHGAECVLASFNEVMYTSIVEYSLIGAAVMFIVWKNIGQRQKKSEQKENKTTTAKGYVRRKHRIRMDCSKSTTGLFFGLAFLAGTFTSMSIFSGYTIMGQNRQAMMVFGSTDIIHYIIATIGCGIALWRMRLLRYHTHQQIAKPTDQCEMIGGAIQLGRDHHRTTDDQQRQRNIDMPNVYSPNGDRRESDAHKTAIGTFERDDGTAKGTDGGGGECAVASVEAGKGKNNEGNQQFKSQELLDMILLAFGMTGEMIYSVAGLLGLTGSARTEERNWEQMTLILLTVHVTRILQVGLQSCLIYIAGKLRIGNDPVLRERQPGKQAITFLLLANISMFLMNLLEAEKAGVSDTVVNFYGKRNWVFLVRSFSPLTIFYRFHSSVCLAEIWKSTYSWKE</sequence>